<proteinExistence type="predicted"/>
<dbReference type="EC" id="3.2.2.6" evidence="1"/>
<comment type="catalytic activity">
    <reaction evidence="4">
        <text>NAD(+) + H2O = ADP-D-ribose + nicotinamide + H(+)</text>
        <dbReference type="Rhea" id="RHEA:16301"/>
        <dbReference type="ChEBI" id="CHEBI:15377"/>
        <dbReference type="ChEBI" id="CHEBI:15378"/>
        <dbReference type="ChEBI" id="CHEBI:17154"/>
        <dbReference type="ChEBI" id="CHEBI:57540"/>
        <dbReference type="ChEBI" id="CHEBI:57967"/>
        <dbReference type="EC" id="3.2.2.6"/>
    </reaction>
    <physiologicalReaction direction="left-to-right" evidence="4">
        <dbReference type="Rhea" id="RHEA:16302"/>
    </physiologicalReaction>
</comment>
<dbReference type="GO" id="GO:0061809">
    <property type="term" value="F:NAD+ nucleosidase activity, cyclic ADP-ribose generating"/>
    <property type="evidence" value="ECO:0007669"/>
    <property type="project" value="UniProtKB-EC"/>
</dbReference>
<dbReference type="FunFam" id="3.40.50.10140:FF:000007">
    <property type="entry name" value="Disease resistance protein (TIR-NBS-LRR class)"/>
    <property type="match status" value="1"/>
</dbReference>
<evidence type="ECO:0000313" key="7">
    <source>
        <dbReference type="Proteomes" id="UP000237000"/>
    </source>
</evidence>
<keyword evidence="7" id="KW-1185">Reference proteome</keyword>
<comment type="caution">
    <text evidence="6">The sequence shown here is derived from an EMBL/GenBank/DDBJ whole genome shotgun (WGS) entry which is preliminary data.</text>
</comment>
<dbReference type="AlphaFoldDB" id="A0A2P5BMD7"/>
<evidence type="ECO:0000256" key="1">
    <source>
        <dbReference type="ARBA" id="ARBA00011982"/>
    </source>
</evidence>
<dbReference type="SUPFAM" id="SSF52200">
    <property type="entry name" value="Toll/Interleukin receptor TIR domain"/>
    <property type="match status" value="1"/>
</dbReference>
<dbReference type="PROSITE" id="PS50104">
    <property type="entry name" value="TIR"/>
    <property type="match status" value="1"/>
</dbReference>
<keyword evidence="2" id="KW-0378">Hydrolase</keyword>
<dbReference type="PANTHER" id="PTHR32009">
    <property type="entry name" value="TMV RESISTANCE PROTEIN N-LIKE"/>
    <property type="match status" value="1"/>
</dbReference>
<dbReference type="Pfam" id="PF01582">
    <property type="entry name" value="TIR"/>
    <property type="match status" value="1"/>
</dbReference>
<dbReference type="OrthoDB" id="1905256at2759"/>
<dbReference type="InterPro" id="IPR000157">
    <property type="entry name" value="TIR_dom"/>
</dbReference>
<dbReference type="GO" id="GO:0007165">
    <property type="term" value="P:signal transduction"/>
    <property type="evidence" value="ECO:0007669"/>
    <property type="project" value="InterPro"/>
</dbReference>
<reference evidence="7" key="1">
    <citation type="submission" date="2016-06" db="EMBL/GenBank/DDBJ databases">
        <title>Parallel loss of symbiosis genes in relatives of nitrogen-fixing non-legume Parasponia.</title>
        <authorList>
            <person name="Van Velzen R."/>
            <person name="Holmer R."/>
            <person name="Bu F."/>
            <person name="Rutten L."/>
            <person name="Van Zeijl A."/>
            <person name="Liu W."/>
            <person name="Santuari L."/>
            <person name="Cao Q."/>
            <person name="Sharma T."/>
            <person name="Shen D."/>
            <person name="Roswanjaya Y."/>
            <person name="Wardhani T."/>
            <person name="Kalhor M.S."/>
            <person name="Jansen J."/>
            <person name="Van den Hoogen J."/>
            <person name="Gungor B."/>
            <person name="Hartog M."/>
            <person name="Hontelez J."/>
            <person name="Verver J."/>
            <person name="Yang W.-C."/>
            <person name="Schijlen E."/>
            <person name="Repin R."/>
            <person name="Schilthuizen M."/>
            <person name="Schranz E."/>
            <person name="Heidstra R."/>
            <person name="Miyata K."/>
            <person name="Fedorova E."/>
            <person name="Kohlen W."/>
            <person name="Bisseling T."/>
            <person name="Smit S."/>
            <person name="Geurts R."/>
        </authorList>
    </citation>
    <scope>NUCLEOTIDE SEQUENCE [LARGE SCALE GENOMIC DNA]</scope>
    <source>
        <strain evidence="7">cv. RG33-2</strain>
    </source>
</reference>
<dbReference type="InParanoid" id="A0A2P5BMD7"/>
<evidence type="ECO:0000259" key="5">
    <source>
        <dbReference type="PROSITE" id="PS50104"/>
    </source>
</evidence>
<evidence type="ECO:0000313" key="6">
    <source>
        <dbReference type="EMBL" id="PON49924.1"/>
    </source>
</evidence>
<accession>A0A2P5BMD7</accession>
<evidence type="ECO:0000256" key="4">
    <source>
        <dbReference type="ARBA" id="ARBA00047304"/>
    </source>
</evidence>
<evidence type="ECO:0000256" key="3">
    <source>
        <dbReference type="ARBA" id="ARBA00023027"/>
    </source>
</evidence>
<dbReference type="SMART" id="SM00255">
    <property type="entry name" value="TIR"/>
    <property type="match status" value="1"/>
</dbReference>
<feature type="domain" description="TIR" evidence="5">
    <location>
        <begin position="17"/>
        <end position="173"/>
    </location>
</feature>
<organism evidence="6 7">
    <name type="scientific">Trema orientale</name>
    <name type="common">Charcoal tree</name>
    <name type="synonym">Celtis orientalis</name>
    <dbReference type="NCBI Taxonomy" id="63057"/>
    <lineage>
        <taxon>Eukaryota</taxon>
        <taxon>Viridiplantae</taxon>
        <taxon>Streptophyta</taxon>
        <taxon>Embryophyta</taxon>
        <taxon>Tracheophyta</taxon>
        <taxon>Spermatophyta</taxon>
        <taxon>Magnoliopsida</taxon>
        <taxon>eudicotyledons</taxon>
        <taxon>Gunneridae</taxon>
        <taxon>Pentapetalae</taxon>
        <taxon>rosids</taxon>
        <taxon>fabids</taxon>
        <taxon>Rosales</taxon>
        <taxon>Cannabaceae</taxon>
        <taxon>Trema</taxon>
    </lineage>
</organism>
<dbReference type="Gene3D" id="3.40.50.10140">
    <property type="entry name" value="Toll/interleukin-1 receptor homology (TIR) domain"/>
    <property type="match status" value="1"/>
</dbReference>
<dbReference type="EMBL" id="JXTC01000492">
    <property type="protein sequence ID" value="PON49924.1"/>
    <property type="molecule type" value="Genomic_DNA"/>
</dbReference>
<gene>
    <name evidence="6" type="ORF">TorRG33x02_315890</name>
</gene>
<protein>
    <recommendedName>
        <fullName evidence="1">ADP-ribosyl cyclase/cyclic ADP-ribose hydrolase</fullName>
        <ecNumber evidence="1">3.2.2.6</ecNumber>
    </recommendedName>
</protein>
<sequence>MNSSLSSPASSSSVNVPTYDVFLSFRGEDTRKTFTGHLYAALTAAGINTFIDGNELQKGGNISAELFGAIQGSKMSIVVLSRNYGGSTWCLEELVKITNVGQIVLPIFYDVDPSDVRRQKGTFGEAFRKHEERMGSDSDKVVLWRKALEQASDLSGWNLRNTLDGYVRYDSCI</sequence>
<keyword evidence="3" id="KW-0520">NAD</keyword>
<name>A0A2P5BMD7_TREOI</name>
<dbReference type="PANTHER" id="PTHR32009:SF39">
    <property type="entry name" value="TIR DOMAIN-CONTAINING PROTEIN"/>
    <property type="match status" value="1"/>
</dbReference>
<dbReference type="STRING" id="63057.A0A2P5BMD7"/>
<dbReference type="InterPro" id="IPR035897">
    <property type="entry name" value="Toll_tir_struct_dom_sf"/>
</dbReference>
<dbReference type="Proteomes" id="UP000237000">
    <property type="component" value="Unassembled WGS sequence"/>
</dbReference>
<evidence type="ECO:0000256" key="2">
    <source>
        <dbReference type="ARBA" id="ARBA00022801"/>
    </source>
</evidence>